<organism evidence="1 2">
    <name type="scientific">Hydrogenibacillus schlegelii</name>
    <name type="common">Bacillus schlegelii</name>
    <dbReference type="NCBI Taxonomy" id="1484"/>
    <lineage>
        <taxon>Bacteria</taxon>
        <taxon>Bacillati</taxon>
        <taxon>Bacillota</taxon>
        <taxon>Bacilli</taxon>
        <taxon>Bacillales</taxon>
        <taxon>Bacillales Family X. Incertae Sedis</taxon>
        <taxon>Hydrogenibacillus</taxon>
    </lineage>
</organism>
<comment type="caution">
    <text evidence="1">The sequence shown here is derived from an EMBL/GenBank/DDBJ whole genome shotgun (WGS) entry which is preliminary data.</text>
</comment>
<name>A0A947CXY8_HYDSH</name>
<proteinExistence type="predicted"/>
<protein>
    <submittedName>
        <fullName evidence="1">Uncharacterized protein</fullName>
    </submittedName>
</protein>
<evidence type="ECO:0000313" key="1">
    <source>
        <dbReference type="EMBL" id="MBT9282740.1"/>
    </source>
</evidence>
<dbReference type="EMBL" id="JAHHQF010000069">
    <property type="protein sequence ID" value="MBT9282740.1"/>
    <property type="molecule type" value="Genomic_DNA"/>
</dbReference>
<gene>
    <name evidence="1" type="ORF">KM312_08900</name>
</gene>
<sequence>MLFLFLAAGLVAVLLLLFQRCQARHKSSESGLLEQPEKNIEEKAPYLRSFATRLFLTQVATVISGRLDGQVLGFLCLPDGGIFRSLYLIDPHRKTSEKVYLLPSGLWIAAPVSEGSGR</sequence>
<accession>A0A947CXY8</accession>
<dbReference type="Proteomes" id="UP000748108">
    <property type="component" value="Unassembled WGS sequence"/>
</dbReference>
<dbReference type="AlphaFoldDB" id="A0A947CXY8"/>
<evidence type="ECO:0000313" key="2">
    <source>
        <dbReference type="Proteomes" id="UP000748108"/>
    </source>
</evidence>
<reference evidence="1" key="1">
    <citation type="journal article" date="2021" name="Microbiology">
        <title>Metagenomic Analysis of the Microbial Community in the Underground Coal Fire Area (Kemerovo Region, Russia) Revealed Predominance of Thermophilic Members of the Phyla Deinococcus-thermus, Aquificae, and Firmicutes.</title>
        <authorList>
            <person name="Kadnikov V."/>
            <person name="Mardanov A.V."/>
            <person name="Beletsky A.V."/>
            <person name="Karnachuk O.V."/>
            <person name="Ravin N.V."/>
        </authorList>
    </citation>
    <scope>NUCLEOTIDE SEQUENCE</scope>
    <source>
        <strain evidence="1">RBS10-49</strain>
    </source>
</reference>